<dbReference type="OrthoDB" id="3823476at2"/>
<gene>
    <name evidence="2" type="ORF">CXG46_18400</name>
    <name evidence="3" type="ORF">SAMN05192575_101399</name>
</gene>
<dbReference type="AlphaFoldDB" id="A0A1I0VRG4"/>
<keyword evidence="5" id="KW-1185">Reference proteome</keyword>
<proteinExistence type="predicted"/>
<sequence length="135" mass="14816">MTSFVSHTTVDCHDAYELSQWWKALLGYVDVDGDPNEPGHEECMILDPDSGHSILFLEVPDEVLAPKRIHFDLRPRAGSRDAEVERVRGLGAVEVDDQRGQYGPGTGWVVFADPEGNQFCLLRSEAEVAAGPPPG</sequence>
<dbReference type="Gene3D" id="3.10.180.10">
    <property type="entry name" value="2,3-Dihydroxybiphenyl 1,2-Dioxygenase, domain 1"/>
    <property type="match status" value="1"/>
</dbReference>
<reference evidence="3" key="1">
    <citation type="submission" date="2016-10" db="EMBL/GenBank/DDBJ databases">
        <authorList>
            <person name="de Groot N.N."/>
        </authorList>
    </citation>
    <scope>NUCLEOTIDE SEQUENCE [LARGE SCALE GENOMIC DNA]</scope>
    <source>
        <strain evidence="3">CGMCC 1.10697</strain>
    </source>
</reference>
<dbReference type="EMBL" id="FOKC01000001">
    <property type="protein sequence ID" value="SFA78828.1"/>
    <property type="molecule type" value="Genomic_DNA"/>
</dbReference>
<dbReference type="PANTHER" id="PTHR35908:SF1">
    <property type="entry name" value="CONSERVED PROTEIN"/>
    <property type="match status" value="1"/>
</dbReference>
<protein>
    <submittedName>
        <fullName evidence="2">VOC family protein</fullName>
    </submittedName>
</protein>
<dbReference type="RefSeq" id="WP_091193565.1">
    <property type="nucleotide sequence ID" value="NZ_FOKC01000001.1"/>
</dbReference>
<accession>A0A1I0VRG4</accession>
<dbReference type="STRING" id="748909.SAMN05192575_101399"/>
<dbReference type="CDD" id="cd06587">
    <property type="entry name" value="VOC"/>
    <property type="match status" value="1"/>
</dbReference>
<dbReference type="PANTHER" id="PTHR35908">
    <property type="entry name" value="HYPOTHETICAL FUSION PROTEIN"/>
    <property type="match status" value="1"/>
</dbReference>
<organism evidence="3 4">
    <name type="scientific">Nocardioides alpinus</name>
    <dbReference type="NCBI Taxonomy" id="748909"/>
    <lineage>
        <taxon>Bacteria</taxon>
        <taxon>Bacillati</taxon>
        <taxon>Actinomycetota</taxon>
        <taxon>Actinomycetes</taxon>
        <taxon>Propionibacteriales</taxon>
        <taxon>Nocardioidaceae</taxon>
        <taxon>Nocardioides</taxon>
    </lineage>
</organism>
<dbReference type="InterPro" id="IPR029068">
    <property type="entry name" value="Glyas_Bleomycin-R_OHBP_Dase"/>
</dbReference>
<dbReference type="Proteomes" id="UP000199113">
    <property type="component" value="Unassembled WGS sequence"/>
</dbReference>
<dbReference type="Pfam" id="PF18029">
    <property type="entry name" value="Glyoxalase_6"/>
    <property type="match status" value="1"/>
</dbReference>
<dbReference type="InterPro" id="IPR041581">
    <property type="entry name" value="Glyoxalase_6"/>
</dbReference>
<evidence type="ECO:0000259" key="1">
    <source>
        <dbReference type="Pfam" id="PF18029"/>
    </source>
</evidence>
<evidence type="ECO:0000313" key="5">
    <source>
        <dbReference type="Proteomes" id="UP000233565"/>
    </source>
</evidence>
<reference evidence="2 5" key="2">
    <citation type="submission" date="2017-12" db="EMBL/GenBank/DDBJ databases">
        <title>Pharmacopeia of the Arctic Ocean.</title>
        <authorList>
            <person name="Collins E."/>
            <person name="Ducluzeau A.-L."/>
        </authorList>
    </citation>
    <scope>NUCLEOTIDE SEQUENCE [LARGE SCALE GENOMIC DNA]</scope>
    <source>
        <strain evidence="2 5">DSM 23325</strain>
    </source>
</reference>
<dbReference type="EMBL" id="PJBV01000035">
    <property type="protein sequence ID" value="PKH37423.1"/>
    <property type="molecule type" value="Genomic_DNA"/>
</dbReference>
<evidence type="ECO:0000313" key="4">
    <source>
        <dbReference type="Proteomes" id="UP000199113"/>
    </source>
</evidence>
<dbReference type="Proteomes" id="UP000233565">
    <property type="component" value="Unassembled WGS sequence"/>
</dbReference>
<dbReference type="SUPFAM" id="SSF54593">
    <property type="entry name" value="Glyoxalase/Bleomycin resistance protein/Dihydroxybiphenyl dioxygenase"/>
    <property type="match status" value="1"/>
</dbReference>
<evidence type="ECO:0000313" key="2">
    <source>
        <dbReference type="EMBL" id="PKH37423.1"/>
    </source>
</evidence>
<evidence type="ECO:0000313" key="3">
    <source>
        <dbReference type="EMBL" id="SFA78828.1"/>
    </source>
</evidence>
<name>A0A1I0VRG4_9ACTN</name>
<feature type="domain" description="Glyoxalase-like" evidence="1">
    <location>
        <begin position="8"/>
        <end position="122"/>
    </location>
</feature>